<name>A0A7W6RYM8_9PROT</name>
<sequence length="372" mass="39614">MLTDAMKGLKVLDLGQYIPGPYAALLLADLGAEVVKVEPPGGDPMRTFGPPDPDGLSPFYRVLNRNKTVIRLDLKTEEGRAHLEALLRKAHVLVESYRPGVLERLGFGRARLEQIASHLVHCALSGFGQEGPLRLRAGHDLGYLALSGALDATGPAERPVMPFPPLADHAGALTAVIGVLAALLRRLRTGRGAVLDVSLFESAAALNGLGLVLGQRGGLAREADALNGGAAYYRCYRTADGRFAALAAIEPVFWRAFCGAVARPDWADRQAEPLPQRGLIADLEALFATRPLAEWQAVLGGVDCCFEPVLHADEVPDQPHVRARDLIHRDGAGDGLIDTVLPVLLDGTPPPPRRPLVEADAAAVVAAWQGRG</sequence>
<reference evidence="1 2" key="1">
    <citation type="submission" date="2020-08" db="EMBL/GenBank/DDBJ databases">
        <title>Genome sequencing of Purple Non-Sulfur Bacteria from various extreme environments.</title>
        <authorList>
            <person name="Mayer M."/>
        </authorList>
    </citation>
    <scope>NUCLEOTIDE SEQUENCE [LARGE SCALE GENOMIC DNA]</scope>
    <source>
        <strain evidence="1 2">JA135</strain>
    </source>
</reference>
<dbReference type="InterPro" id="IPR023606">
    <property type="entry name" value="CoA-Trfase_III_dom_1_sf"/>
</dbReference>
<dbReference type="Pfam" id="PF02515">
    <property type="entry name" value="CoA_transf_3"/>
    <property type="match status" value="1"/>
</dbReference>
<dbReference type="PANTHER" id="PTHR48228">
    <property type="entry name" value="SUCCINYL-COA--D-CITRAMALATE COA-TRANSFERASE"/>
    <property type="match status" value="1"/>
</dbReference>
<dbReference type="SUPFAM" id="SSF89796">
    <property type="entry name" value="CoA-transferase family III (CaiB/BaiF)"/>
    <property type="match status" value="1"/>
</dbReference>
<evidence type="ECO:0000313" key="2">
    <source>
        <dbReference type="Proteomes" id="UP000555728"/>
    </source>
</evidence>
<dbReference type="AlphaFoldDB" id="A0A7W6RYM8"/>
<evidence type="ECO:0000313" key="1">
    <source>
        <dbReference type="EMBL" id="MBB4284967.1"/>
    </source>
</evidence>
<dbReference type="Proteomes" id="UP000555728">
    <property type="component" value="Unassembled WGS sequence"/>
</dbReference>
<dbReference type="RefSeq" id="WP_184431722.1">
    <property type="nucleotide sequence ID" value="NZ_JACIGI010000004.1"/>
</dbReference>
<dbReference type="GO" id="GO:0016740">
    <property type="term" value="F:transferase activity"/>
    <property type="evidence" value="ECO:0007669"/>
    <property type="project" value="UniProtKB-KW"/>
</dbReference>
<gene>
    <name evidence="1" type="ORF">GGD88_000681</name>
</gene>
<dbReference type="PANTHER" id="PTHR48228:SF5">
    <property type="entry name" value="ALPHA-METHYLACYL-COA RACEMASE"/>
    <property type="match status" value="1"/>
</dbReference>
<accession>A0A7W6RYM8</accession>
<comment type="caution">
    <text evidence="1">The sequence shown here is derived from an EMBL/GenBank/DDBJ whole genome shotgun (WGS) entry which is preliminary data.</text>
</comment>
<proteinExistence type="predicted"/>
<protein>
    <submittedName>
        <fullName evidence="1">Crotonobetainyl-CoA:carnitine CoA-transferase CaiB-like acyl-CoA transferase</fullName>
    </submittedName>
</protein>
<dbReference type="Gene3D" id="3.40.50.10540">
    <property type="entry name" value="Crotonobetainyl-coa:carnitine coa-transferase, domain 1"/>
    <property type="match status" value="1"/>
</dbReference>
<dbReference type="EMBL" id="JACIGI010000004">
    <property type="protein sequence ID" value="MBB4284967.1"/>
    <property type="molecule type" value="Genomic_DNA"/>
</dbReference>
<keyword evidence="2" id="KW-1185">Reference proteome</keyword>
<keyword evidence="1" id="KW-0808">Transferase</keyword>
<dbReference type="Gene3D" id="3.30.1540.10">
    <property type="entry name" value="formyl-coa transferase, domain 3"/>
    <property type="match status" value="1"/>
</dbReference>
<dbReference type="InterPro" id="IPR044855">
    <property type="entry name" value="CoA-Trfase_III_dom3_sf"/>
</dbReference>
<dbReference type="InterPro" id="IPR050509">
    <property type="entry name" value="CoA-transferase_III"/>
</dbReference>
<dbReference type="InterPro" id="IPR003673">
    <property type="entry name" value="CoA-Trfase_fam_III"/>
</dbReference>
<organism evidence="1 2">
    <name type="scientific">Roseospira goensis</name>
    <dbReference type="NCBI Taxonomy" id="391922"/>
    <lineage>
        <taxon>Bacteria</taxon>
        <taxon>Pseudomonadati</taxon>
        <taxon>Pseudomonadota</taxon>
        <taxon>Alphaproteobacteria</taxon>
        <taxon>Rhodospirillales</taxon>
        <taxon>Rhodospirillaceae</taxon>
        <taxon>Roseospira</taxon>
    </lineage>
</organism>